<dbReference type="InterPro" id="IPR023123">
    <property type="entry name" value="Tubulin_C"/>
</dbReference>
<dbReference type="EMBL" id="AMZH03008840">
    <property type="protein sequence ID" value="RRT58110.1"/>
    <property type="molecule type" value="Genomic_DNA"/>
</dbReference>
<evidence type="ECO:0000313" key="1">
    <source>
        <dbReference type="EMBL" id="RRT58110.1"/>
    </source>
</evidence>
<dbReference type="Proteomes" id="UP000287651">
    <property type="component" value="Unassembled WGS sequence"/>
</dbReference>
<accession>A0A444DFD2</accession>
<dbReference type="AlphaFoldDB" id="A0A444DFD2"/>
<organism evidence="1 2">
    <name type="scientific">Ensete ventricosum</name>
    <name type="common">Abyssinian banana</name>
    <name type="synonym">Musa ensete</name>
    <dbReference type="NCBI Taxonomy" id="4639"/>
    <lineage>
        <taxon>Eukaryota</taxon>
        <taxon>Viridiplantae</taxon>
        <taxon>Streptophyta</taxon>
        <taxon>Embryophyta</taxon>
        <taxon>Tracheophyta</taxon>
        <taxon>Spermatophyta</taxon>
        <taxon>Magnoliopsida</taxon>
        <taxon>Liliopsida</taxon>
        <taxon>Zingiberales</taxon>
        <taxon>Musaceae</taxon>
        <taxon>Ensete</taxon>
    </lineage>
</organism>
<proteinExistence type="predicted"/>
<name>A0A444DFD2_ENSVE</name>
<protein>
    <submittedName>
        <fullName evidence="1">Uncharacterized protein</fullName>
    </submittedName>
</protein>
<gene>
    <name evidence="1" type="ORF">B296_00046819</name>
</gene>
<evidence type="ECO:0000313" key="2">
    <source>
        <dbReference type="Proteomes" id="UP000287651"/>
    </source>
</evidence>
<reference evidence="1 2" key="1">
    <citation type="journal article" date="2014" name="Agronomy (Basel)">
        <title>A Draft Genome Sequence for Ensete ventricosum, the Drought-Tolerant Tree Against Hunger.</title>
        <authorList>
            <person name="Harrison J."/>
            <person name="Moore K.A."/>
            <person name="Paszkiewicz K."/>
            <person name="Jones T."/>
            <person name="Grant M."/>
            <person name="Ambacheew D."/>
            <person name="Muzemil S."/>
            <person name="Studholme D.J."/>
        </authorList>
    </citation>
    <scope>NUCLEOTIDE SEQUENCE [LARGE SCALE GENOMIC DNA]</scope>
</reference>
<dbReference type="Gene3D" id="1.10.287.600">
    <property type="entry name" value="Helix hairpin bin"/>
    <property type="match status" value="1"/>
</dbReference>
<comment type="caution">
    <text evidence="1">The sequence shown here is derived from an EMBL/GenBank/DDBJ whole genome shotgun (WGS) entry which is preliminary data.</text>
</comment>
<sequence>MDEMEFSEAKNDMNDLVAEYEQYQHATADEEVGLLGHVYHDRCFSFIISLDV</sequence>